<dbReference type="EMBL" id="OZ037949">
    <property type="protein sequence ID" value="CAL1710390.1"/>
    <property type="molecule type" value="Genomic_DNA"/>
</dbReference>
<keyword evidence="2" id="KW-1185">Reference proteome</keyword>
<evidence type="ECO:0000313" key="2">
    <source>
        <dbReference type="Proteomes" id="UP001497453"/>
    </source>
</evidence>
<protein>
    <submittedName>
        <fullName evidence="1">Uncharacterized protein</fullName>
    </submittedName>
</protein>
<evidence type="ECO:0000313" key="1">
    <source>
        <dbReference type="EMBL" id="CAL1710390.1"/>
    </source>
</evidence>
<name>A0ABP1DRC2_9APHY</name>
<dbReference type="Proteomes" id="UP001497453">
    <property type="component" value="Chromosome 6"/>
</dbReference>
<accession>A0ABP1DRC2</accession>
<organism evidence="1 2">
    <name type="scientific">Somion occarium</name>
    <dbReference type="NCBI Taxonomy" id="3059160"/>
    <lineage>
        <taxon>Eukaryota</taxon>
        <taxon>Fungi</taxon>
        <taxon>Dikarya</taxon>
        <taxon>Basidiomycota</taxon>
        <taxon>Agaricomycotina</taxon>
        <taxon>Agaricomycetes</taxon>
        <taxon>Polyporales</taxon>
        <taxon>Cerrenaceae</taxon>
        <taxon>Somion</taxon>
    </lineage>
</organism>
<sequence length="86" mass="10082">MLTLDGQRVQLPIRHCTFHDLIHSLPSPPPAQSLLSLDDPLWNDLLNLCLQSLQKHRFPPFRIKSLRHLFHLFLTFFQSATLRDNL</sequence>
<gene>
    <name evidence="1" type="ORF">GFSPODELE1_LOCUS7800</name>
</gene>
<proteinExistence type="predicted"/>
<reference evidence="2" key="1">
    <citation type="submission" date="2024-04" db="EMBL/GenBank/DDBJ databases">
        <authorList>
            <person name="Shaw F."/>
            <person name="Minotto A."/>
        </authorList>
    </citation>
    <scope>NUCLEOTIDE SEQUENCE [LARGE SCALE GENOMIC DNA]</scope>
</reference>